<dbReference type="Gene3D" id="1.50.10.10">
    <property type="match status" value="1"/>
</dbReference>
<keyword evidence="1" id="KW-0472">Membrane</keyword>
<name>A0A402AWM1_9CHLR</name>
<dbReference type="GO" id="GO:0031179">
    <property type="term" value="P:peptide modification"/>
    <property type="evidence" value="ECO:0007669"/>
    <property type="project" value="InterPro"/>
</dbReference>
<proteinExistence type="predicted"/>
<dbReference type="AlphaFoldDB" id="A0A402AWM1"/>
<keyword evidence="1" id="KW-1133">Transmembrane helix</keyword>
<dbReference type="SUPFAM" id="SSF158745">
    <property type="entry name" value="LanC-like"/>
    <property type="match status" value="1"/>
</dbReference>
<dbReference type="Proteomes" id="UP000287188">
    <property type="component" value="Unassembled WGS sequence"/>
</dbReference>
<dbReference type="InterPro" id="IPR007822">
    <property type="entry name" value="LANC-like"/>
</dbReference>
<dbReference type="GO" id="GO:0005975">
    <property type="term" value="P:carbohydrate metabolic process"/>
    <property type="evidence" value="ECO:0007669"/>
    <property type="project" value="InterPro"/>
</dbReference>
<protein>
    <submittedName>
        <fullName evidence="2">Uncharacterized protein</fullName>
    </submittedName>
</protein>
<dbReference type="EMBL" id="BIFS01000002">
    <property type="protein sequence ID" value="GCE23485.1"/>
    <property type="molecule type" value="Genomic_DNA"/>
</dbReference>
<evidence type="ECO:0000256" key="1">
    <source>
        <dbReference type="SAM" id="Phobius"/>
    </source>
</evidence>
<evidence type="ECO:0000313" key="2">
    <source>
        <dbReference type="EMBL" id="GCE23485.1"/>
    </source>
</evidence>
<keyword evidence="1" id="KW-0812">Transmembrane</keyword>
<comment type="caution">
    <text evidence="2">The sequence shown here is derived from an EMBL/GenBank/DDBJ whole genome shotgun (WGS) entry which is preliminary data.</text>
</comment>
<organism evidence="2 3">
    <name type="scientific">Dictyobacter kobayashii</name>
    <dbReference type="NCBI Taxonomy" id="2014872"/>
    <lineage>
        <taxon>Bacteria</taxon>
        <taxon>Bacillati</taxon>
        <taxon>Chloroflexota</taxon>
        <taxon>Ktedonobacteria</taxon>
        <taxon>Ktedonobacterales</taxon>
        <taxon>Dictyobacteraceae</taxon>
        <taxon>Dictyobacter</taxon>
    </lineage>
</organism>
<accession>A0A402AWM1</accession>
<dbReference type="Pfam" id="PF05147">
    <property type="entry name" value="LANC_like"/>
    <property type="match status" value="1"/>
</dbReference>
<dbReference type="InterPro" id="IPR012341">
    <property type="entry name" value="6hp_glycosidase-like_sf"/>
</dbReference>
<reference evidence="3" key="1">
    <citation type="submission" date="2018-12" db="EMBL/GenBank/DDBJ databases">
        <title>Tengunoibacter tsumagoiensis gen. nov., sp. nov., Dictyobacter kobayashii sp. nov., D. alpinus sp. nov., and D. joshuensis sp. nov. and description of Dictyobacteraceae fam. nov. within the order Ktedonobacterales isolated from Tengu-no-mugimeshi.</title>
        <authorList>
            <person name="Wang C.M."/>
            <person name="Zheng Y."/>
            <person name="Sakai Y."/>
            <person name="Toyoda A."/>
            <person name="Minakuchi Y."/>
            <person name="Abe K."/>
            <person name="Yokota A."/>
            <person name="Yabe S."/>
        </authorList>
    </citation>
    <scope>NUCLEOTIDE SEQUENCE [LARGE SCALE GENOMIC DNA]</scope>
    <source>
        <strain evidence="3">Uno11</strain>
    </source>
</reference>
<keyword evidence="3" id="KW-1185">Reference proteome</keyword>
<evidence type="ECO:0000313" key="3">
    <source>
        <dbReference type="Proteomes" id="UP000287188"/>
    </source>
</evidence>
<gene>
    <name evidence="2" type="ORF">KDK_72850</name>
</gene>
<feature type="transmembrane region" description="Helical" evidence="1">
    <location>
        <begin position="145"/>
        <end position="164"/>
    </location>
</feature>
<sequence>MDVAIRHIHSMDDKNLSQQEWLIQAAFASLAPVLDQQVVRSVRLHATTQDATVEQYLSQARAIGDRLIATALHSAEMVEWLELIEAGEQEWQVVFTDADLYNGTAGITLFLAYLGKQTGSEQYTTLARKAFETTRRKIHSHAAQIDLYGLGAFIGLSSFIYLLAQLGTLWEDDQLYVEAEYLVQQLSPIIAQETAFDVNSGTAGCLLTLLALYKVKPTQAILQASIECGEHLLKHMRSTLMGRLEH</sequence>